<reference evidence="5" key="1">
    <citation type="journal article" date="2023" name="Mol. Phylogenet. Evol.">
        <title>Genome-scale phylogeny and comparative genomics of the fungal order Sordariales.</title>
        <authorList>
            <person name="Hensen N."/>
            <person name="Bonometti L."/>
            <person name="Westerberg I."/>
            <person name="Brannstrom I.O."/>
            <person name="Guillou S."/>
            <person name="Cros-Aarteil S."/>
            <person name="Calhoun S."/>
            <person name="Haridas S."/>
            <person name="Kuo A."/>
            <person name="Mondo S."/>
            <person name="Pangilinan J."/>
            <person name="Riley R."/>
            <person name="LaButti K."/>
            <person name="Andreopoulos B."/>
            <person name="Lipzen A."/>
            <person name="Chen C."/>
            <person name="Yan M."/>
            <person name="Daum C."/>
            <person name="Ng V."/>
            <person name="Clum A."/>
            <person name="Steindorff A."/>
            <person name="Ohm R.A."/>
            <person name="Martin F."/>
            <person name="Silar P."/>
            <person name="Natvig D.O."/>
            <person name="Lalanne C."/>
            <person name="Gautier V."/>
            <person name="Ament-Velasquez S.L."/>
            <person name="Kruys A."/>
            <person name="Hutchinson M.I."/>
            <person name="Powell A.J."/>
            <person name="Barry K."/>
            <person name="Miller A.N."/>
            <person name="Grigoriev I.V."/>
            <person name="Debuchy R."/>
            <person name="Gladieux P."/>
            <person name="Hiltunen Thoren M."/>
            <person name="Johannesson H."/>
        </authorList>
    </citation>
    <scope>NUCLEOTIDE SEQUENCE</scope>
    <source>
        <strain evidence="5">CBS 103.79</strain>
    </source>
</reference>
<dbReference type="PROSITE" id="PS50181">
    <property type="entry name" value="FBOX"/>
    <property type="match status" value="1"/>
</dbReference>
<reference evidence="5" key="2">
    <citation type="submission" date="2023-05" db="EMBL/GenBank/DDBJ databases">
        <authorList>
            <consortium name="Lawrence Berkeley National Laboratory"/>
            <person name="Steindorff A."/>
            <person name="Hensen N."/>
            <person name="Bonometti L."/>
            <person name="Westerberg I."/>
            <person name="Brannstrom I.O."/>
            <person name="Guillou S."/>
            <person name="Cros-Aarteil S."/>
            <person name="Calhoun S."/>
            <person name="Haridas S."/>
            <person name="Kuo A."/>
            <person name="Mondo S."/>
            <person name="Pangilinan J."/>
            <person name="Riley R."/>
            <person name="Labutti K."/>
            <person name="Andreopoulos B."/>
            <person name="Lipzen A."/>
            <person name="Chen C."/>
            <person name="Yanf M."/>
            <person name="Daum C."/>
            <person name="Ng V."/>
            <person name="Clum A."/>
            <person name="Ohm R."/>
            <person name="Martin F."/>
            <person name="Silar P."/>
            <person name="Natvig D."/>
            <person name="Lalanne C."/>
            <person name="Gautier V."/>
            <person name="Ament-Velasquez S.L."/>
            <person name="Kruys A."/>
            <person name="Hutchinson M.I."/>
            <person name="Powell A.J."/>
            <person name="Barry K."/>
            <person name="Miller A.N."/>
            <person name="Grigoriev I.V."/>
            <person name="Debuchy R."/>
            <person name="Gladieux P."/>
            <person name="Thoren M.H."/>
            <person name="Johannesson H."/>
        </authorList>
    </citation>
    <scope>NUCLEOTIDE SEQUENCE</scope>
    <source>
        <strain evidence="5">CBS 103.79</strain>
    </source>
</reference>
<protein>
    <recommendedName>
        <fullName evidence="4">F-box domain-containing protein</fullName>
    </recommendedName>
</protein>
<keyword evidence="6" id="KW-1185">Reference proteome</keyword>
<comment type="caution">
    <text evidence="5">The sequence shown here is derived from an EMBL/GenBank/DDBJ whole genome shotgun (WGS) entry which is preliminary data.</text>
</comment>
<name>A0AAN6RMY6_9PEZI</name>
<gene>
    <name evidence="5" type="ORF">C8A05DRAFT_39733</name>
</gene>
<comment type="pathway">
    <text evidence="1">Protein modification; protein ubiquitination.</text>
</comment>
<dbReference type="AlphaFoldDB" id="A0AAN6RMY6"/>
<evidence type="ECO:0000313" key="6">
    <source>
        <dbReference type="Proteomes" id="UP001303889"/>
    </source>
</evidence>
<evidence type="ECO:0000313" key="5">
    <source>
        <dbReference type="EMBL" id="KAK3896720.1"/>
    </source>
</evidence>
<dbReference type="EMBL" id="MU856432">
    <property type="protein sequence ID" value="KAK3896720.1"/>
    <property type="molecule type" value="Genomic_DNA"/>
</dbReference>
<evidence type="ECO:0000259" key="4">
    <source>
        <dbReference type="PROSITE" id="PS50181"/>
    </source>
</evidence>
<proteinExistence type="predicted"/>
<keyword evidence="2" id="KW-0833">Ubl conjugation pathway</keyword>
<dbReference type="InterPro" id="IPR036047">
    <property type="entry name" value="F-box-like_dom_sf"/>
</dbReference>
<dbReference type="InterPro" id="IPR001810">
    <property type="entry name" value="F-box_dom"/>
</dbReference>
<evidence type="ECO:0000256" key="2">
    <source>
        <dbReference type="ARBA" id="ARBA00022786"/>
    </source>
</evidence>
<dbReference type="PANTHER" id="PTHR10706:SF130">
    <property type="entry name" value="F-BOX ONLY PROTEIN 31"/>
    <property type="match status" value="1"/>
</dbReference>
<dbReference type="SUPFAM" id="SSF81383">
    <property type="entry name" value="F-box domain"/>
    <property type="match status" value="1"/>
</dbReference>
<dbReference type="InterPro" id="IPR045048">
    <property type="entry name" value="FBXO31/39"/>
</dbReference>
<feature type="compositionally biased region" description="Low complexity" evidence="3">
    <location>
        <begin position="1"/>
        <end position="16"/>
    </location>
</feature>
<feature type="non-terminal residue" evidence="5">
    <location>
        <position position="510"/>
    </location>
</feature>
<dbReference type="Proteomes" id="UP001303889">
    <property type="component" value="Unassembled WGS sequence"/>
</dbReference>
<accession>A0AAN6RMY6</accession>
<dbReference type="PANTHER" id="PTHR10706">
    <property type="entry name" value="F-BOX FAMILY PROTEIN"/>
    <property type="match status" value="1"/>
</dbReference>
<dbReference type="Gene3D" id="1.20.1280.50">
    <property type="match status" value="1"/>
</dbReference>
<dbReference type="SMART" id="SM00256">
    <property type="entry name" value="FBOX"/>
    <property type="match status" value="1"/>
</dbReference>
<organism evidence="5 6">
    <name type="scientific">Staphylotrichum tortipilum</name>
    <dbReference type="NCBI Taxonomy" id="2831512"/>
    <lineage>
        <taxon>Eukaryota</taxon>
        <taxon>Fungi</taxon>
        <taxon>Dikarya</taxon>
        <taxon>Ascomycota</taxon>
        <taxon>Pezizomycotina</taxon>
        <taxon>Sordariomycetes</taxon>
        <taxon>Sordariomycetidae</taxon>
        <taxon>Sordariales</taxon>
        <taxon>Chaetomiaceae</taxon>
        <taxon>Staphylotrichum</taxon>
    </lineage>
</organism>
<evidence type="ECO:0000256" key="3">
    <source>
        <dbReference type="SAM" id="MobiDB-lite"/>
    </source>
</evidence>
<evidence type="ECO:0000256" key="1">
    <source>
        <dbReference type="ARBA" id="ARBA00004906"/>
    </source>
</evidence>
<sequence>MDPADAATDADAIPSADVDHHIAATPPPPSHSPSAANLNVPGEGGAQIQYPPKSTGWLSALPPELIASILGHLAPTDLAHAAQVCRFLYQHATDDRLWAAHVQDNVPGHTITAPYPCPSFFALFAAHYPRWFLTRHKIWFSDTGLAGRLIIARYDQRRGCIEAYMLVGRNRDMRIFPWVGDPNVISRNFSPELSIHLDCPILQFPAEPYTAGHGSETSPVWLERRDNNPAIGDTPTTGDARTITPRPLDGAHPPGHQPTHPFRAAIALPKIDYIRQTFVHAACLSPSAISTLRASSPTVFPYGNIWPPPTIPCATHHLLGAGLERPQSLRPTDRAASLRDVCHRAFRVYKWVHMPRFHVDFQRLGPDGEPHHTPLPIVPLGEEVSTYTTLPPEVYTPTPLRPLRGIWVGDYSAHGLEFLLMHQPDLPEPLPPPPPRGEGEEEEEYEVRCRGALAYSGRLEAIKLTGDSNVPRGEVSFVVEELGEAGTTGWVEGVRKVKGRGHVADNGFIG</sequence>
<dbReference type="Pfam" id="PF12014">
    <property type="entry name" value="Cyclin_D1_bind"/>
    <property type="match status" value="1"/>
</dbReference>
<feature type="domain" description="F-box" evidence="4">
    <location>
        <begin position="55"/>
        <end position="101"/>
    </location>
</feature>
<dbReference type="Pfam" id="PF12937">
    <property type="entry name" value="F-box-like"/>
    <property type="match status" value="1"/>
</dbReference>
<feature type="region of interest" description="Disordered" evidence="3">
    <location>
        <begin position="1"/>
        <end position="46"/>
    </location>
</feature>